<evidence type="ECO:0000313" key="2">
    <source>
        <dbReference type="Proteomes" id="UP001461498"/>
    </source>
</evidence>
<protein>
    <submittedName>
        <fullName evidence="1">Uncharacterized protein</fullName>
    </submittedName>
</protein>
<dbReference type="AlphaFoldDB" id="A0AAW1D4F1"/>
<gene>
    <name evidence="1" type="ORF">O3M35_009241</name>
</gene>
<sequence>MKSSRKEFALTTLYALKPLTRTKLKVQKDFFGRVVSASLKKETTKAKTDDIVKSDVWYHFKEGYNNAVRKNVLMSDLY</sequence>
<proteinExistence type="predicted"/>
<dbReference type="EMBL" id="JAPXFL010000006">
    <property type="protein sequence ID" value="KAK9505100.1"/>
    <property type="molecule type" value="Genomic_DNA"/>
</dbReference>
<organism evidence="1 2">
    <name type="scientific">Rhynocoris fuscipes</name>
    <dbReference type="NCBI Taxonomy" id="488301"/>
    <lineage>
        <taxon>Eukaryota</taxon>
        <taxon>Metazoa</taxon>
        <taxon>Ecdysozoa</taxon>
        <taxon>Arthropoda</taxon>
        <taxon>Hexapoda</taxon>
        <taxon>Insecta</taxon>
        <taxon>Pterygota</taxon>
        <taxon>Neoptera</taxon>
        <taxon>Paraneoptera</taxon>
        <taxon>Hemiptera</taxon>
        <taxon>Heteroptera</taxon>
        <taxon>Panheteroptera</taxon>
        <taxon>Cimicomorpha</taxon>
        <taxon>Reduviidae</taxon>
        <taxon>Harpactorinae</taxon>
        <taxon>Harpactorini</taxon>
        <taxon>Rhynocoris</taxon>
    </lineage>
</organism>
<comment type="caution">
    <text evidence="1">The sequence shown here is derived from an EMBL/GenBank/DDBJ whole genome shotgun (WGS) entry which is preliminary data.</text>
</comment>
<reference evidence="1 2" key="1">
    <citation type="submission" date="2022-12" db="EMBL/GenBank/DDBJ databases">
        <title>Chromosome-level genome assembly of true bugs.</title>
        <authorList>
            <person name="Ma L."/>
            <person name="Li H."/>
        </authorList>
    </citation>
    <scope>NUCLEOTIDE SEQUENCE [LARGE SCALE GENOMIC DNA]</scope>
    <source>
        <strain evidence="1">Lab_2022b</strain>
    </source>
</reference>
<evidence type="ECO:0000313" key="1">
    <source>
        <dbReference type="EMBL" id="KAK9505100.1"/>
    </source>
</evidence>
<keyword evidence="2" id="KW-1185">Reference proteome</keyword>
<accession>A0AAW1D4F1</accession>
<dbReference type="Proteomes" id="UP001461498">
    <property type="component" value="Unassembled WGS sequence"/>
</dbReference>
<name>A0AAW1D4F1_9HEMI</name>